<feature type="binding site" evidence="5">
    <location>
        <begin position="387"/>
        <end position="389"/>
    </location>
    <ligand>
        <name>FAD</name>
        <dbReference type="ChEBI" id="CHEBI:57692"/>
    </ligand>
</feature>
<dbReference type="AlphaFoldDB" id="A0A1G4PJT8"/>
<keyword evidence="2 5" id="KW-0285">Flavoprotein</keyword>
<dbReference type="Gene3D" id="3.40.50.620">
    <property type="entry name" value="HUPs"/>
    <property type="match status" value="1"/>
</dbReference>
<dbReference type="GO" id="GO:0003904">
    <property type="term" value="F:deoxyribodipyrimidine photo-lyase activity"/>
    <property type="evidence" value="ECO:0007669"/>
    <property type="project" value="TreeGrafter"/>
</dbReference>
<dbReference type="PRINTS" id="PR00147">
    <property type="entry name" value="DNAPHOTLYASE"/>
</dbReference>
<evidence type="ECO:0000313" key="10">
    <source>
        <dbReference type="Proteomes" id="UP000199150"/>
    </source>
</evidence>
<dbReference type="GO" id="GO:0006950">
    <property type="term" value="P:response to stress"/>
    <property type="evidence" value="ECO:0007669"/>
    <property type="project" value="UniProtKB-ARBA"/>
</dbReference>
<sequence length="492" mass="56315">MTEKHAPAAPVILWFRFDLRLHDHAGVLAALESGRPVLPLYIWDEDVATRPMGAASKWWLHRSLEALDADLRKQGSRLIIERGNSQIILASLSREFGVKTIYCSKTFDPKNEQYDEELADELAAAGLELKRLNTTLLSSPGALSTQGGTPFRVFTPFYKALLASGACDIAPLPSLPETLWPKPAEWPASLTVADLGLQPKFTPSGKDWSKGFSRFRPGEAGARGALRHFLKNHLQSYEINRDRPDLDITSHLSPHLRFGEISPQRILFETERAADADHRLQAGAAKFRAELAWREFSYSLLTQQPRLHEINFRRDFDRFDWRQDDRQFRAWCRGETGYELVDAGMRELWQTGYMHNRVRMVAASFLVKHLLIDWRRGEQWFWDCLLDADPANNPASWQWVAGSGADAAPYFRIFNPITQAEKFDPKGDYRGRYIQGYTHLCTGTNNSRKQAELFDKQDKASNYPQPIVDHAQARDRALETYKNRAAYEEYQS</sequence>
<feature type="site" description="Electron transfer via tryptophanyl radical" evidence="6">
    <location>
        <position position="321"/>
    </location>
</feature>
<dbReference type="GO" id="GO:0071949">
    <property type="term" value="F:FAD binding"/>
    <property type="evidence" value="ECO:0007669"/>
    <property type="project" value="TreeGrafter"/>
</dbReference>
<protein>
    <submittedName>
        <fullName evidence="9">Deoxyribodipyrimidine photo-lyase</fullName>
    </submittedName>
</protein>
<evidence type="ECO:0000256" key="5">
    <source>
        <dbReference type="PIRSR" id="PIRSR602081-1"/>
    </source>
</evidence>
<dbReference type="InterPro" id="IPR005101">
    <property type="entry name" value="Cryptochr/Photolyase_FAD-bd"/>
</dbReference>
<dbReference type="PANTHER" id="PTHR11455:SF9">
    <property type="entry name" value="CRYPTOCHROME CIRCADIAN CLOCK 5 ISOFORM X1"/>
    <property type="match status" value="1"/>
</dbReference>
<dbReference type="OrthoDB" id="9772484at2"/>
<dbReference type="Gene3D" id="1.25.40.80">
    <property type="match status" value="1"/>
</dbReference>
<dbReference type="InterPro" id="IPR036155">
    <property type="entry name" value="Crypto/Photolyase_N_sf"/>
</dbReference>
<feature type="domain" description="Photolyase/cryptochrome alpha/beta" evidence="8">
    <location>
        <begin position="9"/>
        <end position="137"/>
    </location>
</feature>
<dbReference type="EMBL" id="FMTS01000001">
    <property type="protein sequence ID" value="SCW32614.1"/>
    <property type="molecule type" value="Genomic_DNA"/>
</dbReference>
<dbReference type="RefSeq" id="WP_090643128.1">
    <property type="nucleotide sequence ID" value="NZ_CBCRYE010000001.1"/>
</dbReference>
<dbReference type="Pfam" id="PF03441">
    <property type="entry name" value="FAD_binding_7"/>
    <property type="match status" value="1"/>
</dbReference>
<reference evidence="10" key="1">
    <citation type="submission" date="2016-10" db="EMBL/GenBank/DDBJ databases">
        <authorList>
            <person name="Varghese N."/>
            <person name="Submissions S."/>
        </authorList>
    </citation>
    <scope>NUCLEOTIDE SEQUENCE [LARGE SCALE GENOMIC DNA]</scope>
    <source>
        <strain evidence="10">CGMCC 1.3431</strain>
    </source>
</reference>
<dbReference type="SUPFAM" id="SSF52425">
    <property type="entry name" value="Cryptochrome/photolyase, N-terminal domain"/>
    <property type="match status" value="1"/>
</dbReference>
<gene>
    <name evidence="9" type="ORF">SAMN02927928_0440</name>
</gene>
<keyword evidence="9" id="KW-0456">Lyase</keyword>
<name>A0A1G4PJT8_9CAUL</name>
<dbReference type="InterPro" id="IPR002081">
    <property type="entry name" value="Cryptochrome/DNA_photolyase_1"/>
</dbReference>
<evidence type="ECO:0000313" key="9">
    <source>
        <dbReference type="EMBL" id="SCW32614.1"/>
    </source>
</evidence>
<dbReference type="PANTHER" id="PTHR11455">
    <property type="entry name" value="CRYPTOCHROME"/>
    <property type="match status" value="1"/>
</dbReference>
<dbReference type="Proteomes" id="UP000199150">
    <property type="component" value="Unassembled WGS sequence"/>
</dbReference>
<dbReference type="InterPro" id="IPR036134">
    <property type="entry name" value="Crypto/Photolyase_FAD-like_sf"/>
</dbReference>
<dbReference type="InterPro" id="IPR006050">
    <property type="entry name" value="DNA_photolyase_N"/>
</dbReference>
<dbReference type="PROSITE" id="PS51645">
    <property type="entry name" value="PHR_CRY_ALPHA_BETA"/>
    <property type="match status" value="1"/>
</dbReference>
<accession>A0A1G4PJT8</accession>
<evidence type="ECO:0000256" key="6">
    <source>
        <dbReference type="PIRSR" id="PIRSR602081-2"/>
    </source>
</evidence>
<keyword evidence="3 5" id="KW-0274">FAD</keyword>
<evidence type="ECO:0000256" key="3">
    <source>
        <dbReference type="ARBA" id="ARBA00022827"/>
    </source>
</evidence>
<dbReference type="GO" id="GO:0006139">
    <property type="term" value="P:nucleobase-containing compound metabolic process"/>
    <property type="evidence" value="ECO:0007669"/>
    <property type="project" value="UniProtKB-ARBA"/>
</dbReference>
<feature type="binding site" evidence="5">
    <location>
        <position position="237"/>
    </location>
    <ligand>
        <name>FAD</name>
        <dbReference type="ChEBI" id="CHEBI:57692"/>
    </ligand>
</feature>
<keyword evidence="4 7" id="KW-0157">Chromophore</keyword>
<dbReference type="PROSITE" id="PS00691">
    <property type="entry name" value="DNA_PHOTOLYASES_1_2"/>
    <property type="match status" value="1"/>
</dbReference>
<organism evidence="9 10">
    <name type="scientific">Asticcacaulis taihuensis</name>
    <dbReference type="NCBI Taxonomy" id="260084"/>
    <lineage>
        <taxon>Bacteria</taxon>
        <taxon>Pseudomonadati</taxon>
        <taxon>Pseudomonadota</taxon>
        <taxon>Alphaproteobacteria</taxon>
        <taxon>Caulobacterales</taxon>
        <taxon>Caulobacteraceae</taxon>
        <taxon>Asticcacaulis</taxon>
    </lineage>
</organism>
<dbReference type="GO" id="GO:0003677">
    <property type="term" value="F:DNA binding"/>
    <property type="evidence" value="ECO:0007669"/>
    <property type="project" value="TreeGrafter"/>
</dbReference>
<dbReference type="Gene3D" id="1.10.579.10">
    <property type="entry name" value="DNA Cyclobutane Dipyrimidine Photolyase, subunit A, domain 3"/>
    <property type="match status" value="1"/>
</dbReference>
<dbReference type="InterPro" id="IPR014729">
    <property type="entry name" value="Rossmann-like_a/b/a_fold"/>
</dbReference>
<comment type="similarity">
    <text evidence="7">Belongs to the DNA photolyase family.</text>
</comment>
<comment type="cofactor">
    <cofactor evidence="5">
        <name>FAD</name>
        <dbReference type="ChEBI" id="CHEBI:57692"/>
    </cofactor>
    <text evidence="5">Binds 1 FAD per subunit.</text>
</comment>
<dbReference type="STRING" id="260084.SAMN02927928_0440"/>
<keyword evidence="10" id="KW-1185">Reference proteome</keyword>
<feature type="site" description="Electron transfer via tryptophanyl radical" evidence="6">
    <location>
        <position position="374"/>
    </location>
</feature>
<proteinExistence type="inferred from homology"/>
<comment type="cofactor">
    <cofactor evidence="1">
        <name>(6R)-5,10-methylene-5,6,7,8-tetrahydrofolate</name>
        <dbReference type="ChEBI" id="CHEBI:15636"/>
    </cofactor>
</comment>
<evidence type="ECO:0000259" key="8">
    <source>
        <dbReference type="PROSITE" id="PS51645"/>
    </source>
</evidence>
<dbReference type="GO" id="GO:0009416">
    <property type="term" value="P:response to light stimulus"/>
    <property type="evidence" value="ECO:0007669"/>
    <property type="project" value="TreeGrafter"/>
</dbReference>
<evidence type="ECO:0000256" key="4">
    <source>
        <dbReference type="ARBA" id="ARBA00022991"/>
    </source>
</evidence>
<feature type="site" description="Electron transfer via tryptophanyl radical" evidence="6">
    <location>
        <position position="397"/>
    </location>
</feature>
<dbReference type="Pfam" id="PF00875">
    <property type="entry name" value="DNA_photolyase"/>
    <property type="match status" value="1"/>
</dbReference>
<dbReference type="InterPro" id="IPR018394">
    <property type="entry name" value="DNA_photolyase_1_CS_C"/>
</dbReference>
<evidence type="ECO:0000256" key="7">
    <source>
        <dbReference type="RuleBase" id="RU004182"/>
    </source>
</evidence>
<evidence type="ECO:0000256" key="2">
    <source>
        <dbReference type="ARBA" id="ARBA00022630"/>
    </source>
</evidence>
<evidence type="ECO:0000256" key="1">
    <source>
        <dbReference type="ARBA" id="ARBA00001932"/>
    </source>
</evidence>
<feature type="binding site" evidence="5">
    <location>
        <begin position="249"/>
        <end position="253"/>
    </location>
    <ligand>
        <name>FAD</name>
        <dbReference type="ChEBI" id="CHEBI:57692"/>
    </ligand>
</feature>
<feature type="binding site" evidence="5">
    <location>
        <position position="287"/>
    </location>
    <ligand>
        <name>FAD</name>
        <dbReference type="ChEBI" id="CHEBI:57692"/>
    </ligand>
</feature>
<dbReference type="SUPFAM" id="SSF48173">
    <property type="entry name" value="Cryptochrome/photolyase FAD-binding domain"/>
    <property type="match status" value="1"/>
</dbReference>